<keyword evidence="10" id="KW-1208">Phospholipid metabolism</keyword>
<evidence type="ECO:0000256" key="4">
    <source>
        <dbReference type="ARBA" id="ARBA00022679"/>
    </source>
</evidence>
<keyword evidence="3" id="KW-0444">Lipid biosynthesis</keyword>
<dbReference type="Gene3D" id="3.90.950.20">
    <property type="entry name" value="CinA-like"/>
    <property type="match status" value="1"/>
</dbReference>
<dbReference type="InterPro" id="IPR004570">
    <property type="entry name" value="Phosphatidylglycerol_P_synth"/>
</dbReference>
<dbReference type="NCBIfam" id="TIGR00199">
    <property type="entry name" value="PncC_domain"/>
    <property type="match status" value="1"/>
</dbReference>
<dbReference type="PROSITE" id="PS00379">
    <property type="entry name" value="CDP_ALCOHOL_P_TRANSF"/>
    <property type="match status" value="1"/>
</dbReference>
<evidence type="ECO:0000256" key="2">
    <source>
        <dbReference type="ARBA" id="ARBA00010441"/>
    </source>
</evidence>
<feature type="domain" description="CinA C-terminal" evidence="14">
    <location>
        <begin position="254"/>
        <end position="406"/>
    </location>
</feature>
<dbReference type="GO" id="GO:0046474">
    <property type="term" value="P:glycerophospholipid biosynthetic process"/>
    <property type="evidence" value="ECO:0007669"/>
    <property type="project" value="TreeGrafter"/>
</dbReference>
<dbReference type="Pfam" id="PF01066">
    <property type="entry name" value="CDP-OH_P_transf"/>
    <property type="match status" value="1"/>
</dbReference>
<dbReference type="GO" id="GO:0016020">
    <property type="term" value="C:membrane"/>
    <property type="evidence" value="ECO:0007669"/>
    <property type="project" value="UniProtKB-SubCell"/>
</dbReference>
<feature type="transmembrane region" description="Helical" evidence="13">
    <location>
        <begin position="20"/>
        <end position="41"/>
    </location>
</feature>
<dbReference type="InterPro" id="IPR050324">
    <property type="entry name" value="CDP-alcohol_PTase-I"/>
</dbReference>
<feature type="transmembrane region" description="Helical" evidence="13">
    <location>
        <begin position="178"/>
        <end position="200"/>
    </location>
</feature>
<evidence type="ECO:0000256" key="8">
    <source>
        <dbReference type="ARBA" id="ARBA00023136"/>
    </source>
</evidence>
<dbReference type="RefSeq" id="WP_103264626.1">
    <property type="nucleotide sequence ID" value="NZ_CABMLE010000003.1"/>
</dbReference>
<comment type="subcellular location">
    <subcellularLocation>
        <location evidence="1">Membrane</location>
        <topology evidence="1">Multi-pass membrane protein</topology>
    </subcellularLocation>
</comment>
<gene>
    <name evidence="15" type="primary">pgsA</name>
    <name evidence="15" type="ORF">C2L71_04805</name>
</gene>
<dbReference type="Pfam" id="PF02464">
    <property type="entry name" value="CinA"/>
    <property type="match status" value="1"/>
</dbReference>
<keyword evidence="8 13" id="KW-0472">Membrane</keyword>
<dbReference type="SUPFAM" id="SSF142433">
    <property type="entry name" value="CinA-like"/>
    <property type="match status" value="1"/>
</dbReference>
<proteinExistence type="inferred from homology"/>
<evidence type="ECO:0000256" key="10">
    <source>
        <dbReference type="ARBA" id="ARBA00023264"/>
    </source>
</evidence>
<keyword evidence="4 12" id="KW-0808">Transferase</keyword>
<protein>
    <recommendedName>
        <fullName evidence="11">CDP-diacylglycerol--glycerol-3-phosphate 3-phosphatidyltransferase</fullName>
        <ecNumber evidence="11">2.7.8.5</ecNumber>
    </recommendedName>
</protein>
<evidence type="ECO:0000256" key="3">
    <source>
        <dbReference type="ARBA" id="ARBA00022516"/>
    </source>
</evidence>
<dbReference type="InterPro" id="IPR000462">
    <property type="entry name" value="CDP-OH_P_trans"/>
</dbReference>
<evidence type="ECO:0000256" key="5">
    <source>
        <dbReference type="ARBA" id="ARBA00022692"/>
    </source>
</evidence>
<keyword evidence="9" id="KW-0594">Phospholipid biosynthesis</keyword>
<reference evidence="16" key="1">
    <citation type="submission" date="2018-01" db="EMBL/GenBank/DDBJ databases">
        <title>Rubneribacter badeniensis gen. nov., sp. nov., and Colonibacter rubneri, gen. nov., sp. nov., WGS of new members of the Eggerthellaceae.</title>
        <authorList>
            <person name="Danylec N."/>
            <person name="Stoll D.A."/>
            <person name="Doetsch A."/>
            <person name="Kulling S.E."/>
            <person name="Huch M."/>
        </authorList>
    </citation>
    <scope>NUCLEOTIDE SEQUENCE [LARGE SCALE GENOMIC DNA]</scope>
    <source>
        <strain evidence="16">ResAG-96</strain>
    </source>
</reference>
<dbReference type="InterPro" id="IPR008136">
    <property type="entry name" value="CinA_C"/>
</dbReference>
<dbReference type="EC" id="2.7.8.5" evidence="11"/>
<evidence type="ECO:0000256" key="9">
    <source>
        <dbReference type="ARBA" id="ARBA00023209"/>
    </source>
</evidence>
<feature type="transmembrane region" description="Helical" evidence="13">
    <location>
        <begin position="53"/>
        <end position="72"/>
    </location>
</feature>
<name>A0A2K2UCT8_9ACTN</name>
<organism evidence="15 16">
    <name type="scientific">Enteroscipio rubneri</name>
    <dbReference type="NCBI Taxonomy" id="2070686"/>
    <lineage>
        <taxon>Bacteria</taxon>
        <taxon>Bacillati</taxon>
        <taxon>Actinomycetota</taxon>
        <taxon>Coriobacteriia</taxon>
        <taxon>Eggerthellales</taxon>
        <taxon>Eggerthellaceae</taxon>
        <taxon>Enteroscipio</taxon>
    </lineage>
</organism>
<evidence type="ECO:0000256" key="1">
    <source>
        <dbReference type="ARBA" id="ARBA00004141"/>
    </source>
</evidence>
<dbReference type="NCBIfam" id="TIGR00560">
    <property type="entry name" value="pgsA"/>
    <property type="match status" value="1"/>
</dbReference>
<keyword evidence="5 13" id="KW-0812">Transmembrane</keyword>
<dbReference type="UniPathway" id="UPA00085"/>
<dbReference type="PANTHER" id="PTHR14269:SF62">
    <property type="entry name" value="CDP-DIACYLGLYCEROL--GLYCEROL-3-PHOSPHATE 3-PHOSPHATIDYLTRANSFERASE 1, CHLOROPLASTIC"/>
    <property type="match status" value="1"/>
</dbReference>
<feature type="transmembrane region" description="Helical" evidence="13">
    <location>
        <begin position="93"/>
        <end position="116"/>
    </location>
</feature>
<dbReference type="GO" id="GO:0008444">
    <property type="term" value="F:CDP-diacylglycerol-glycerol-3-phosphate 3-phosphatidyltransferase activity"/>
    <property type="evidence" value="ECO:0007669"/>
    <property type="project" value="UniProtKB-UniRule"/>
</dbReference>
<dbReference type="Proteomes" id="UP000236197">
    <property type="component" value="Unassembled WGS sequence"/>
</dbReference>
<comment type="similarity">
    <text evidence="2 12">Belongs to the CDP-alcohol phosphatidyltransferase class-I family.</text>
</comment>
<dbReference type="OrthoDB" id="9796672at2"/>
<sequence length="417" mass="43844">MTPNGAAHERLWTPANIVTLLRICLVPVFVVAIISPWPAYFPFWPDAETAKPWVAAGIFILLAATDGLDGYLARSRGEVTNFGKFIDPLADKILVAAALLALIELGVLPSWVALVILAREFIVSGIRMVAASQGVVIAASWYGKAKTVTQIVAIVLFIVKDSVVITDPQGVLHNPLYLFSWAVMLAALALTIVSMLDYFVKAKELLGFTPSGRRAARVEEHDAGQPDSIFLDEAEQRVLSDDMVASIELEALNALATTVLSAACAAGRTIGTAESLTGGLIAATLVNVPGSSESVTGGVVSYTEDVKHGILGVGRETLALCGPVSEETACAMAEGARRQLGCDIAVSATGIAGPGGAEPGKPVGTVWIGRADTALTCARCCHFPGTREQVRLLTVRAALEFLLEVLEGAAADSLRDR</sequence>
<accession>A0A2K2UCT8</accession>
<keyword evidence="16" id="KW-1185">Reference proteome</keyword>
<dbReference type="PANTHER" id="PTHR14269">
    <property type="entry name" value="CDP-DIACYLGLYCEROL--GLYCEROL-3-PHOSPHATE 3-PHOSPHATIDYLTRANSFERASE-RELATED"/>
    <property type="match status" value="1"/>
</dbReference>
<evidence type="ECO:0000256" key="6">
    <source>
        <dbReference type="ARBA" id="ARBA00022989"/>
    </source>
</evidence>
<evidence type="ECO:0000259" key="14">
    <source>
        <dbReference type="Pfam" id="PF02464"/>
    </source>
</evidence>
<dbReference type="InterPro" id="IPR043130">
    <property type="entry name" value="CDP-OH_PTrfase_TM_dom"/>
</dbReference>
<dbReference type="InterPro" id="IPR048254">
    <property type="entry name" value="CDP_ALCOHOL_P_TRANSF_CS"/>
</dbReference>
<evidence type="ECO:0000313" key="15">
    <source>
        <dbReference type="EMBL" id="PNV68147.1"/>
    </source>
</evidence>
<comment type="caution">
    <text evidence="15">The sequence shown here is derived from an EMBL/GenBank/DDBJ whole genome shotgun (WGS) entry which is preliminary data.</text>
</comment>
<evidence type="ECO:0000256" key="11">
    <source>
        <dbReference type="NCBIfam" id="TIGR00560"/>
    </source>
</evidence>
<evidence type="ECO:0000256" key="13">
    <source>
        <dbReference type="SAM" id="Phobius"/>
    </source>
</evidence>
<evidence type="ECO:0000313" key="16">
    <source>
        <dbReference type="Proteomes" id="UP000236197"/>
    </source>
</evidence>
<keyword evidence="6 13" id="KW-1133">Transmembrane helix</keyword>
<dbReference type="InterPro" id="IPR036653">
    <property type="entry name" value="CinA-like_C"/>
</dbReference>
<evidence type="ECO:0000256" key="12">
    <source>
        <dbReference type="RuleBase" id="RU003750"/>
    </source>
</evidence>
<dbReference type="EMBL" id="PPEK01000003">
    <property type="protein sequence ID" value="PNV68147.1"/>
    <property type="molecule type" value="Genomic_DNA"/>
</dbReference>
<dbReference type="Gene3D" id="1.20.120.1760">
    <property type="match status" value="1"/>
</dbReference>
<keyword evidence="7" id="KW-0443">Lipid metabolism</keyword>
<dbReference type="AlphaFoldDB" id="A0A2K2UCT8"/>
<evidence type="ECO:0000256" key="7">
    <source>
        <dbReference type="ARBA" id="ARBA00023098"/>
    </source>
</evidence>